<accession>A0A0F9SM91</accession>
<evidence type="ECO:0000313" key="1">
    <source>
        <dbReference type="EMBL" id="KKN30333.1"/>
    </source>
</evidence>
<organism evidence="1">
    <name type="scientific">marine sediment metagenome</name>
    <dbReference type="NCBI Taxonomy" id="412755"/>
    <lineage>
        <taxon>unclassified sequences</taxon>
        <taxon>metagenomes</taxon>
        <taxon>ecological metagenomes</taxon>
    </lineage>
</organism>
<reference evidence="1" key="1">
    <citation type="journal article" date="2015" name="Nature">
        <title>Complex archaea that bridge the gap between prokaryotes and eukaryotes.</title>
        <authorList>
            <person name="Spang A."/>
            <person name="Saw J.H."/>
            <person name="Jorgensen S.L."/>
            <person name="Zaremba-Niedzwiedzka K."/>
            <person name="Martijn J."/>
            <person name="Lind A.E."/>
            <person name="van Eijk R."/>
            <person name="Schleper C."/>
            <person name="Guy L."/>
            <person name="Ettema T.J."/>
        </authorList>
    </citation>
    <scope>NUCLEOTIDE SEQUENCE</scope>
</reference>
<comment type="caution">
    <text evidence="1">The sequence shown here is derived from an EMBL/GenBank/DDBJ whole genome shotgun (WGS) entry which is preliminary data.</text>
</comment>
<name>A0A0F9SM91_9ZZZZ</name>
<protein>
    <submittedName>
        <fullName evidence="1">Uncharacterized protein</fullName>
    </submittedName>
</protein>
<proteinExistence type="predicted"/>
<dbReference type="EMBL" id="LAZR01002414">
    <property type="protein sequence ID" value="KKN30333.1"/>
    <property type="molecule type" value="Genomic_DNA"/>
</dbReference>
<gene>
    <name evidence="1" type="ORF">LCGC14_0834950</name>
</gene>
<sequence length="77" mass="8409">MASNIKFFEAKATFVYTVGKQQGSITVGAKSSISKNEDDWKISLALQAGQEVSEKLDTVLSAISLSFQSMELMDEDD</sequence>
<dbReference type="AlphaFoldDB" id="A0A0F9SM91"/>